<evidence type="ECO:0000313" key="3">
    <source>
        <dbReference type="Proteomes" id="UP001216674"/>
    </source>
</evidence>
<dbReference type="InterPro" id="IPR052158">
    <property type="entry name" value="INH-QAR"/>
</dbReference>
<dbReference type="RefSeq" id="WP_017224770.1">
    <property type="nucleotide sequence ID" value="NZ_JARJLM010000400.1"/>
</dbReference>
<dbReference type="Proteomes" id="UP001216674">
    <property type="component" value="Unassembled WGS sequence"/>
</dbReference>
<dbReference type="PANTHER" id="PTHR43130">
    <property type="entry name" value="ARAC-FAMILY TRANSCRIPTIONAL REGULATOR"/>
    <property type="match status" value="1"/>
</dbReference>
<organism evidence="2 3">
    <name type="scientific">Cupriavidus basilensis</name>
    <dbReference type="NCBI Taxonomy" id="68895"/>
    <lineage>
        <taxon>Bacteria</taxon>
        <taxon>Pseudomonadati</taxon>
        <taxon>Pseudomonadota</taxon>
        <taxon>Betaproteobacteria</taxon>
        <taxon>Burkholderiales</taxon>
        <taxon>Burkholderiaceae</taxon>
        <taxon>Cupriavidus</taxon>
    </lineage>
</organism>
<name>A0ABT6ATM3_9BURK</name>
<evidence type="ECO:0000259" key="1">
    <source>
        <dbReference type="Pfam" id="PF01965"/>
    </source>
</evidence>
<dbReference type="Pfam" id="PF01965">
    <property type="entry name" value="DJ-1_PfpI"/>
    <property type="match status" value="1"/>
</dbReference>
<evidence type="ECO:0000313" key="2">
    <source>
        <dbReference type="EMBL" id="MDF3835973.1"/>
    </source>
</evidence>
<dbReference type="PANTHER" id="PTHR43130:SF2">
    <property type="entry name" value="DJ-1_PFPI DOMAIN-CONTAINING PROTEIN"/>
    <property type="match status" value="1"/>
</dbReference>
<dbReference type="InterPro" id="IPR002818">
    <property type="entry name" value="DJ-1/PfpI"/>
</dbReference>
<gene>
    <name evidence="2" type="ORF">P3W85_23915</name>
</gene>
<dbReference type="InterPro" id="IPR029062">
    <property type="entry name" value="Class_I_gatase-like"/>
</dbReference>
<dbReference type="Gene3D" id="3.40.50.880">
    <property type="match status" value="1"/>
</dbReference>
<sequence>MKLAMLAYDGFTDVDLFLPWDLFNRVQDPTYVGYTGPWSVRICADTPRVTSNTGIAITPHGGLDELGEADAVFVVSGPGSRAKLQDPRFMDRLKLDPARQVIGAIDSGVLFLARLGLLDGLTATTYPGVFAELEAMGVRTEHRPLIAHGRIATAGGCLATQDLAGWMVTHLLGEDIASRMLDMIAKVE</sequence>
<protein>
    <submittedName>
        <fullName evidence="2">DJ-1/PfpI family protein</fullName>
    </submittedName>
</protein>
<dbReference type="EMBL" id="JARJLM010000400">
    <property type="protein sequence ID" value="MDF3835973.1"/>
    <property type="molecule type" value="Genomic_DNA"/>
</dbReference>
<dbReference type="SUPFAM" id="SSF52317">
    <property type="entry name" value="Class I glutamine amidotransferase-like"/>
    <property type="match status" value="1"/>
</dbReference>
<proteinExistence type="predicted"/>
<reference evidence="2 3" key="1">
    <citation type="submission" date="2023-03" db="EMBL/GenBank/DDBJ databases">
        <title>Draft assemblies of triclosan tolerant bacteria isolated from returned activated sludge.</title>
        <authorList>
            <person name="Van Hamelsveld S."/>
        </authorList>
    </citation>
    <scope>NUCLEOTIDE SEQUENCE [LARGE SCALE GENOMIC DNA]</scope>
    <source>
        <strain evidence="2 3">GW210010_S58</strain>
    </source>
</reference>
<accession>A0ABT6ATM3</accession>
<comment type="caution">
    <text evidence="2">The sequence shown here is derived from an EMBL/GenBank/DDBJ whole genome shotgun (WGS) entry which is preliminary data.</text>
</comment>
<keyword evidence="3" id="KW-1185">Reference proteome</keyword>
<feature type="domain" description="DJ-1/PfpI" evidence="1">
    <location>
        <begin position="2"/>
        <end position="162"/>
    </location>
</feature>